<dbReference type="RefSeq" id="WP_096161904.1">
    <property type="nucleotide sequence ID" value="NZ_CP025334.1"/>
</dbReference>
<sequence>MSSAPAQASSTENANNDSSQVTVDLDHPIAFDSALTIAQDSATDHQATVESFEFMIGNGIGHYIYDSDLSLSANESLALENLADQAPGGTPAITEITFEIPEQDSSPHALYHS</sequence>
<evidence type="ECO:0000313" key="9">
    <source>
        <dbReference type="Proteomes" id="UP000282731"/>
    </source>
</evidence>
<evidence type="ECO:0000313" key="7">
    <source>
        <dbReference type="Proteomes" id="UP000234289"/>
    </source>
</evidence>
<dbReference type="EMBL" id="FXZG01000003">
    <property type="protein sequence ID" value="SMX69722.1"/>
    <property type="molecule type" value="Genomic_DNA"/>
</dbReference>
<evidence type="ECO:0000313" key="4">
    <source>
        <dbReference type="EMBL" id="SMX69722.1"/>
    </source>
</evidence>
<feature type="compositionally biased region" description="Polar residues" evidence="1">
    <location>
        <begin position="1"/>
        <end position="22"/>
    </location>
</feature>
<dbReference type="AlphaFoldDB" id="A0A2H1I3P4"/>
<dbReference type="Proteomes" id="UP000234289">
    <property type="component" value="Unassembled WGS sequence"/>
</dbReference>
<proteinExistence type="predicted"/>
<dbReference type="EMBL" id="CP025334">
    <property type="protein sequence ID" value="AZT97235.1"/>
    <property type="molecule type" value="Genomic_DNA"/>
</dbReference>
<evidence type="ECO:0000313" key="8">
    <source>
        <dbReference type="Proteomes" id="UP000234327"/>
    </source>
</evidence>
<evidence type="ECO:0000256" key="1">
    <source>
        <dbReference type="SAM" id="MobiDB-lite"/>
    </source>
</evidence>
<protein>
    <submittedName>
        <fullName evidence="4">Uncharacterized protein</fullName>
    </submittedName>
</protein>
<dbReference type="Proteomes" id="UP000217564">
    <property type="component" value="Unassembled WGS sequence"/>
</dbReference>
<accession>A0A2A3Z783</accession>
<accession>A0A2H1I3P4</accession>
<dbReference type="Proteomes" id="UP000282731">
    <property type="component" value="Chromosome"/>
</dbReference>
<evidence type="ECO:0000313" key="3">
    <source>
        <dbReference type="EMBL" id="PCC47341.1"/>
    </source>
</evidence>
<evidence type="ECO:0000313" key="6">
    <source>
        <dbReference type="Proteomes" id="UP000217564"/>
    </source>
</evidence>
<organism evidence="4 7">
    <name type="scientific">Brevibacterium aurantiacum</name>
    <dbReference type="NCBI Taxonomy" id="273384"/>
    <lineage>
        <taxon>Bacteria</taxon>
        <taxon>Bacillati</taxon>
        <taxon>Actinomycetota</taxon>
        <taxon>Actinomycetes</taxon>
        <taxon>Micrococcales</taxon>
        <taxon>Brevibacteriaceae</taxon>
        <taxon>Brevibacterium</taxon>
    </lineage>
</organism>
<reference evidence="3 6" key="1">
    <citation type="journal article" date="2017" name="Elife">
        <title>Extensive horizontal gene transfer in cheese-associated bacteria.</title>
        <authorList>
            <person name="Bonham K.S."/>
            <person name="Wolfe B.E."/>
            <person name="Dutton R.J."/>
        </authorList>
    </citation>
    <scope>NUCLEOTIDE SEQUENCE [LARGE SCALE GENOMIC DNA]</scope>
    <source>
        <strain evidence="3 6">947_7</strain>
    </source>
</reference>
<reference evidence="4 8" key="2">
    <citation type="submission" date="2017-03" db="EMBL/GenBank/DDBJ databases">
        <authorList>
            <person name="Afonso C.L."/>
            <person name="Miller P.J."/>
            <person name="Scott M.A."/>
            <person name="Spackman E."/>
            <person name="Goraichik I."/>
            <person name="Dimitrov K.M."/>
            <person name="Suarez D.L."/>
            <person name="Swayne D.E."/>
        </authorList>
    </citation>
    <scope>NUCLEOTIDE SEQUENCE [LARGE SCALE GENOMIC DNA]</scope>
    <source>
        <strain evidence="5">6</strain>
        <strain evidence="8">6(3)</strain>
        <strain evidence="4">CNRZ 920</strain>
    </source>
</reference>
<evidence type="ECO:0000313" key="5">
    <source>
        <dbReference type="EMBL" id="SMY03432.1"/>
    </source>
</evidence>
<name>A0A2H1I3P4_BREAU</name>
<gene>
    <name evidence="4" type="ORF">BAUR920_00613</name>
    <name evidence="5" type="ORF">BAURA63_03774</name>
    <name evidence="3" type="ORF">CIK64_05540</name>
    <name evidence="2" type="ORF">CXR27_09680</name>
</gene>
<feature type="region of interest" description="Disordered" evidence="1">
    <location>
        <begin position="1"/>
        <end position="23"/>
    </location>
</feature>
<reference evidence="2 9" key="5">
    <citation type="submission" date="2019-01" db="EMBL/GenBank/DDBJ databases">
        <title>Comparative genomic analysis of Brevibacterium aurantiacum sheds light on its evolution and its adaptation to smear-ripened cheeses.</title>
        <authorList>
            <person name="Moineau S."/>
        </authorList>
    </citation>
    <scope>NUCLEOTIDE SEQUENCE [LARGE SCALE GENOMIC DNA]</scope>
    <source>
        <strain evidence="2 9">SMQ-1420</strain>
    </source>
</reference>
<dbReference type="Proteomes" id="UP000234327">
    <property type="component" value="Unassembled WGS sequence"/>
</dbReference>
<dbReference type="EMBL" id="NRGP01000008">
    <property type="protein sequence ID" value="PCC47341.1"/>
    <property type="molecule type" value="Genomic_DNA"/>
</dbReference>
<reference evidence="2 9" key="4">
    <citation type="submission" date="2017-12" db="EMBL/GenBank/DDBJ databases">
        <authorList>
            <person name="Levesque S."/>
        </authorList>
    </citation>
    <scope>NUCLEOTIDE SEQUENCE [LARGE SCALE GENOMIC DNA]</scope>
    <source>
        <strain evidence="2 9">SMQ-1420</strain>
    </source>
</reference>
<reference evidence="7" key="3">
    <citation type="submission" date="2017-03" db="EMBL/GenBank/DDBJ databases">
        <authorList>
            <person name="Monnet C."/>
        </authorList>
    </citation>
    <scope>NUCLEOTIDE SEQUENCE [LARGE SCALE GENOMIC DNA]</scope>
    <source>
        <strain evidence="7">CNRZ 920</strain>
    </source>
</reference>
<dbReference type="EMBL" id="FXYZ01000050">
    <property type="protein sequence ID" value="SMY03432.1"/>
    <property type="molecule type" value="Genomic_DNA"/>
</dbReference>
<evidence type="ECO:0000313" key="2">
    <source>
        <dbReference type="EMBL" id="AZT97235.1"/>
    </source>
</evidence>